<dbReference type="RefSeq" id="WP_149091740.1">
    <property type="nucleotide sequence ID" value="NZ_VKKY01000002.1"/>
</dbReference>
<evidence type="ECO:0000313" key="5">
    <source>
        <dbReference type="EMBL" id="KAA3438684.1"/>
    </source>
</evidence>
<dbReference type="AlphaFoldDB" id="A0A5B6THF7"/>
<feature type="compositionally biased region" description="Basic and acidic residues" evidence="1">
    <location>
        <begin position="159"/>
        <end position="173"/>
    </location>
</feature>
<feature type="signal peptide" evidence="2">
    <location>
        <begin position="1"/>
        <end position="37"/>
    </location>
</feature>
<dbReference type="GO" id="GO:0008236">
    <property type="term" value="F:serine-type peptidase activity"/>
    <property type="evidence" value="ECO:0007669"/>
    <property type="project" value="InterPro"/>
</dbReference>
<dbReference type="Gene3D" id="3.40.50.1820">
    <property type="entry name" value="alpha/beta hydrolase"/>
    <property type="match status" value="1"/>
</dbReference>
<protein>
    <submittedName>
        <fullName evidence="5">Prolyl oligopeptidase family serine peptidase</fullName>
    </submittedName>
</protein>
<feature type="region of interest" description="Disordered" evidence="1">
    <location>
        <begin position="153"/>
        <end position="184"/>
    </location>
</feature>
<gene>
    <name evidence="5" type="ORF">FOA19_15805</name>
</gene>
<evidence type="ECO:0000256" key="2">
    <source>
        <dbReference type="SAM" id="SignalP"/>
    </source>
</evidence>
<organism evidence="5 6">
    <name type="scientific">Rufibacter hautae</name>
    <dbReference type="NCBI Taxonomy" id="2595005"/>
    <lineage>
        <taxon>Bacteria</taxon>
        <taxon>Pseudomonadati</taxon>
        <taxon>Bacteroidota</taxon>
        <taxon>Cytophagia</taxon>
        <taxon>Cytophagales</taxon>
        <taxon>Hymenobacteraceae</taxon>
        <taxon>Rufibacter</taxon>
    </lineage>
</organism>
<dbReference type="SUPFAM" id="SSF82171">
    <property type="entry name" value="DPP6 N-terminal domain-like"/>
    <property type="match status" value="1"/>
</dbReference>
<dbReference type="OrthoDB" id="9812921at2"/>
<feature type="domain" description="Peptidase S9 prolyl oligopeptidase catalytic" evidence="3">
    <location>
        <begin position="562"/>
        <end position="748"/>
    </location>
</feature>
<evidence type="ECO:0000259" key="4">
    <source>
        <dbReference type="Pfam" id="PF00930"/>
    </source>
</evidence>
<dbReference type="GO" id="GO:0006508">
    <property type="term" value="P:proteolysis"/>
    <property type="evidence" value="ECO:0007669"/>
    <property type="project" value="InterPro"/>
</dbReference>
<keyword evidence="6" id="KW-1185">Reference proteome</keyword>
<dbReference type="PANTHER" id="PTHR11731:SF118">
    <property type="entry name" value="BLR1971 PROTEIN"/>
    <property type="match status" value="1"/>
</dbReference>
<dbReference type="InterPro" id="IPR001375">
    <property type="entry name" value="Peptidase_S9_cat"/>
</dbReference>
<evidence type="ECO:0000256" key="1">
    <source>
        <dbReference type="SAM" id="MobiDB-lite"/>
    </source>
</evidence>
<proteinExistence type="predicted"/>
<comment type="caution">
    <text evidence="5">The sequence shown here is derived from an EMBL/GenBank/DDBJ whole genome shotgun (WGS) entry which is preliminary data.</text>
</comment>
<evidence type="ECO:0000259" key="3">
    <source>
        <dbReference type="Pfam" id="PF00326"/>
    </source>
</evidence>
<dbReference type="PANTHER" id="PTHR11731">
    <property type="entry name" value="PROTEASE FAMILY S9B,C DIPEPTIDYL-PEPTIDASE IV-RELATED"/>
    <property type="match status" value="1"/>
</dbReference>
<dbReference type="Pfam" id="PF00930">
    <property type="entry name" value="DPPIV_N"/>
    <property type="match status" value="1"/>
</dbReference>
<feature type="chain" id="PRO_5023104989" evidence="2">
    <location>
        <begin position="38"/>
        <end position="771"/>
    </location>
</feature>
<evidence type="ECO:0000313" key="6">
    <source>
        <dbReference type="Proteomes" id="UP000324133"/>
    </source>
</evidence>
<dbReference type="Gene3D" id="2.140.10.30">
    <property type="entry name" value="Dipeptidylpeptidase IV, N-terminal domain"/>
    <property type="match status" value="1"/>
</dbReference>
<dbReference type="SUPFAM" id="SSF53474">
    <property type="entry name" value="alpha/beta-Hydrolases"/>
    <property type="match status" value="1"/>
</dbReference>
<sequence>MFHFPYLPFAKPSGHNVTLKQLLVCAIVLLSSAQLRAQGTKADYERAEKLKVAMNTKVYYAPTRFNWQEGKESFWYVRQTPKGKEFMLVNARKRSKKPAFDQQKLAKELSSALGKPVEAYNLPFTEITFVEDGKALEFTAEGTKWRSPLNSYKQQNLGKAEERSNRYWGDRGSDQGNKPVPSPDKQWEAFIKNHNVYIRSVKDKKEEYQLSFDGSAGEYYSSYLEWSPDSKKLATNRVRPNKEHLVYLIESSPLDQLQPKLHSRNYLKPGDALPQRAPQLFLVEEKRQVPVDPALFGVGMQYDLSNPSWRKNGQAFTVEYNQRGHQAYKVLEVDALTGKVRDLIKEESKTFIDYSGKRFRQDVGDGKEIIWASERDGWNHLYLYDGATGNVKNQITKGDWVVRRVIHVDEKDRSILFEGSGREAGQDPYLVQYYRVNFDGSGLTALTKEDAHHTGTFSSDFKYFVDNYSRVDSPPVTVLRSATDGKVVMELEKADAAELPKAGWKAPEVFTAKGRDGQTEIWGIVVRPTNFDPAKNYPVIEYIYAGPHSAFVPKTFNSGARHMQELAELGFVVVQIDGMGTSNRSKAFQDVAWKNIKDAGFPDRIAWMKAAAQKYPSLDLTRVGIFGTSAGGQSSAGALLFHPEFYKVAVSSAGCHDNRMDKIWWNEQWMGFPIGPEYAASSNVVNAHKLQGKLMLILGEMDDNVDPASTLQLVDALIKANKNFDFLMVPGMGHSSGGDYGEHKRRDFFVKHLLGIDPPAWEIKNQEKAKS</sequence>
<reference evidence="5 6" key="1">
    <citation type="submission" date="2019-07" db="EMBL/GenBank/DDBJ databases">
        <title>Rufibacter sp. nov., isolated from lake sediment.</title>
        <authorList>
            <person name="Qu J.-H."/>
        </authorList>
    </citation>
    <scope>NUCLEOTIDE SEQUENCE [LARGE SCALE GENOMIC DNA]</scope>
    <source>
        <strain evidence="5 6">NBS58-1</strain>
    </source>
</reference>
<dbReference type="InterPro" id="IPR002469">
    <property type="entry name" value="Peptidase_S9B_N"/>
</dbReference>
<accession>A0A5B6THF7</accession>
<name>A0A5B6THF7_9BACT</name>
<dbReference type="InterPro" id="IPR029058">
    <property type="entry name" value="AB_hydrolase_fold"/>
</dbReference>
<dbReference type="EMBL" id="VKKY01000002">
    <property type="protein sequence ID" value="KAA3438684.1"/>
    <property type="molecule type" value="Genomic_DNA"/>
</dbReference>
<dbReference type="InterPro" id="IPR050278">
    <property type="entry name" value="Serine_Prot_S9B/DPPIV"/>
</dbReference>
<feature type="domain" description="Dipeptidylpeptidase IV N-terminal" evidence="4">
    <location>
        <begin position="177"/>
        <end position="475"/>
    </location>
</feature>
<dbReference type="Proteomes" id="UP000324133">
    <property type="component" value="Unassembled WGS sequence"/>
</dbReference>
<keyword evidence="2" id="KW-0732">Signal</keyword>
<dbReference type="Pfam" id="PF00326">
    <property type="entry name" value="Peptidase_S9"/>
    <property type="match status" value="1"/>
</dbReference>